<dbReference type="Proteomes" id="UP001329430">
    <property type="component" value="Chromosome 7"/>
</dbReference>
<dbReference type="FunFam" id="1.20.1250.20:FF:000218">
    <property type="entry name" value="facilitated trehalose transporter Tret1"/>
    <property type="match status" value="1"/>
</dbReference>
<dbReference type="GO" id="GO:0005886">
    <property type="term" value="C:plasma membrane"/>
    <property type="evidence" value="ECO:0007669"/>
    <property type="project" value="UniProtKB-SubCell"/>
</dbReference>
<dbReference type="Gene3D" id="1.20.1250.20">
    <property type="entry name" value="MFS general substrate transporter like domains"/>
    <property type="match status" value="1"/>
</dbReference>
<dbReference type="Pfam" id="PF00083">
    <property type="entry name" value="Sugar_tr"/>
    <property type="match status" value="1"/>
</dbReference>
<comment type="caution">
    <text evidence="11">The sequence shown here is derived from an EMBL/GenBank/DDBJ whole genome shotgun (WGS) entry which is preliminary data.</text>
</comment>
<evidence type="ECO:0000256" key="8">
    <source>
        <dbReference type="SAM" id="MobiDB-lite"/>
    </source>
</evidence>
<accession>A0AAN7ZJ59</accession>
<dbReference type="InterPro" id="IPR050549">
    <property type="entry name" value="MFS_Trehalose_Transporter"/>
</dbReference>
<evidence type="ECO:0000313" key="12">
    <source>
        <dbReference type="Proteomes" id="UP001329430"/>
    </source>
</evidence>
<keyword evidence="12" id="KW-1185">Reference proteome</keyword>
<keyword evidence="6 9" id="KW-1133">Transmembrane helix</keyword>
<feature type="transmembrane region" description="Helical" evidence="9">
    <location>
        <begin position="45"/>
        <end position="66"/>
    </location>
</feature>
<comment type="subcellular location">
    <subcellularLocation>
        <location evidence="1">Cell membrane</location>
        <topology evidence="1">Multi-pass membrane protein</topology>
    </subcellularLocation>
</comment>
<feature type="transmembrane region" description="Helical" evidence="9">
    <location>
        <begin position="404"/>
        <end position="426"/>
    </location>
</feature>
<feature type="transmembrane region" description="Helical" evidence="9">
    <location>
        <begin position="98"/>
        <end position="120"/>
    </location>
</feature>
<dbReference type="PANTHER" id="PTHR48021">
    <property type="match status" value="1"/>
</dbReference>
<dbReference type="InterPro" id="IPR036259">
    <property type="entry name" value="MFS_trans_sf"/>
</dbReference>
<dbReference type="PROSITE" id="PS00217">
    <property type="entry name" value="SUGAR_TRANSPORT_2"/>
    <property type="match status" value="1"/>
</dbReference>
<keyword evidence="7 9" id="KW-0472">Membrane</keyword>
<keyword evidence="2" id="KW-0813">Transport</keyword>
<feature type="compositionally biased region" description="Basic and acidic residues" evidence="8">
    <location>
        <begin position="451"/>
        <end position="462"/>
    </location>
</feature>
<feature type="transmembrane region" description="Helical" evidence="9">
    <location>
        <begin position="306"/>
        <end position="327"/>
    </location>
</feature>
<evidence type="ECO:0000256" key="3">
    <source>
        <dbReference type="ARBA" id="ARBA00022475"/>
    </source>
</evidence>
<name>A0AAN7ZJ59_9COLE</name>
<evidence type="ECO:0000256" key="5">
    <source>
        <dbReference type="ARBA" id="ARBA00022692"/>
    </source>
</evidence>
<keyword evidence="3" id="KW-1003">Cell membrane</keyword>
<dbReference type="InterPro" id="IPR005829">
    <property type="entry name" value="Sugar_transporter_CS"/>
</dbReference>
<proteinExistence type="predicted"/>
<keyword evidence="5 9" id="KW-0812">Transmembrane</keyword>
<evidence type="ECO:0000256" key="2">
    <source>
        <dbReference type="ARBA" id="ARBA00022448"/>
    </source>
</evidence>
<reference evidence="11 12" key="1">
    <citation type="journal article" date="2024" name="Insects">
        <title>An Improved Chromosome-Level Genome Assembly of the Firefly Pyrocoelia pectoralis.</title>
        <authorList>
            <person name="Fu X."/>
            <person name="Meyer-Rochow V.B."/>
            <person name="Ballantyne L."/>
            <person name="Zhu X."/>
        </authorList>
    </citation>
    <scope>NUCLEOTIDE SEQUENCE [LARGE SCALE GENOMIC DNA]</scope>
    <source>
        <strain evidence="11">XCY_ONT2</strain>
    </source>
</reference>
<protein>
    <recommendedName>
        <fullName evidence="10">Major facilitator superfamily (MFS) profile domain-containing protein</fullName>
    </recommendedName>
</protein>
<dbReference type="PROSITE" id="PS50850">
    <property type="entry name" value="MFS"/>
    <property type="match status" value="1"/>
</dbReference>
<organism evidence="11 12">
    <name type="scientific">Pyrocoelia pectoralis</name>
    <dbReference type="NCBI Taxonomy" id="417401"/>
    <lineage>
        <taxon>Eukaryota</taxon>
        <taxon>Metazoa</taxon>
        <taxon>Ecdysozoa</taxon>
        <taxon>Arthropoda</taxon>
        <taxon>Hexapoda</taxon>
        <taxon>Insecta</taxon>
        <taxon>Pterygota</taxon>
        <taxon>Neoptera</taxon>
        <taxon>Endopterygota</taxon>
        <taxon>Coleoptera</taxon>
        <taxon>Polyphaga</taxon>
        <taxon>Elateriformia</taxon>
        <taxon>Elateroidea</taxon>
        <taxon>Lampyridae</taxon>
        <taxon>Lampyrinae</taxon>
        <taxon>Pyrocoelia</taxon>
    </lineage>
</organism>
<dbReference type="AlphaFoldDB" id="A0AAN7ZJ59"/>
<evidence type="ECO:0000256" key="6">
    <source>
        <dbReference type="ARBA" id="ARBA00022989"/>
    </source>
</evidence>
<feature type="transmembrane region" description="Helical" evidence="9">
    <location>
        <begin position="279"/>
        <end position="299"/>
    </location>
</feature>
<feature type="transmembrane region" description="Helical" evidence="9">
    <location>
        <begin position="73"/>
        <end position="92"/>
    </location>
</feature>
<evidence type="ECO:0000256" key="9">
    <source>
        <dbReference type="SAM" id="Phobius"/>
    </source>
</evidence>
<feature type="transmembrane region" description="Helical" evidence="9">
    <location>
        <begin position="242"/>
        <end position="267"/>
    </location>
</feature>
<dbReference type="PROSITE" id="PS00216">
    <property type="entry name" value="SUGAR_TRANSPORT_1"/>
    <property type="match status" value="1"/>
</dbReference>
<feature type="transmembrane region" description="Helical" evidence="9">
    <location>
        <begin position="375"/>
        <end position="392"/>
    </location>
</feature>
<keyword evidence="4" id="KW-0762">Sugar transport</keyword>
<feature type="transmembrane region" description="Helical" evidence="9">
    <location>
        <begin position="156"/>
        <end position="177"/>
    </location>
</feature>
<dbReference type="EMBL" id="JAVRBK010000007">
    <property type="protein sequence ID" value="KAK5641123.1"/>
    <property type="molecule type" value="Genomic_DNA"/>
</dbReference>
<dbReference type="PANTHER" id="PTHR48021:SF1">
    <property type="entry name" value="GH07001P-RELATED"/>
    <property type="match status" value="1"/>
</dbReference>
<dbReference type="GO" id="GO:0022857">
    <property type="term" value="F:transmembrane transporter activity"/>
    <property type="evidence" value="ECO:0007669"/>
    <property type="project" value="InterPro"/>
</dbReference>
<feature type="transmembrane region" description="Helical" evidence="9">
    <location>
        <begin position="132"/>
        <end position="150"/>
    </location>
</feature>
<evidence type="ECO:0000256" key="7">
    <source>
        <dbReference type="ARBA" id="ARBA00023136"/>
    </source>
</evidence>
<evidence type="ECO:0000259" key="10">
    <source>
        <dbReference type="PROSITE" id="PS50850"/>
    </source>
</evidence>
<gene>
    <name evidence="11" type="ORF">RI129_009670</name>
</gene>
<evidence type="ECO:0000313" key="11">
    <source>
        <dbReference type="EMBL" id="KAK5641123.1"/>
    </source>
</evidence>
<feature type="transmembrane region" description="Helical" evidence="9">
    <location>
        <begin position="339"/>
        <end position="363"/>
    </location>
</feature>
<dbReference type="SUPFAM" id="SSF103473">
    <property type="entry name" value="MFS general substrate transporter"/>
    <property type="match status" value="1"/>
</dbReference>
<feature type="region of interest" description="Disordered" evidence="8">
    <location>
        <begin position="442"/>
        <end position="462"/>
    </location>
</feature>
<evidence type="ECO:0000256" key="4">
    <source>
        <dbReference type="ARBA" id="ARBA00022597"/>
    </source>
</evidence>
<sequence>MQYNKSFGILQVSQLVNLLWGSPMLPRLLAEDSPIGKALTYDEISWVLSVIYLGALLGNALLVVFLDKVGPKGILLLGGALTIVSWIFLGLAKSLSVLLIGRVIAGIGNGMSLPCISIYLCEIASKDIRGRLASIPVFIGAFGNLFIFGAGPYLEYTTLIVCCAVFPIIFLVSFSFMPKSPYFLIRKGKRRDAERSLMRLLGTKSKSEVEDKLREVEETIEHDIGNLTLMQSLLLPNFRKSLLIVFVAHNILIFCGLAFLSSYLQVILDSGSISLSKELASVFWGFLQIPAVMLSALLVDKFGRRSLFCVSSLGAGVALILEGGYIYLQGVVNLESVSFLPVLCLSLYVFFISLGVFHLPFILIGELFATSTKKVGTFVISCYSSIIVFAYIKTFGSIINSWGLYSICWFFGGVCFCGVLFSLLMLPETTGKSFNEIQSNLSSTTKNSSHSHKDDFEMKNVL</sequence>
<dbReference type="InterPro" id="IPR005828">
    <property type="entry name" value="MFS_sugar_transport-like"/>
</dbReference>
<feature type="domain" description="Major facilitator superfamily (MFS) profile" evidence="10">
    <location>
        <begin position="1"/>
        <end position="430"/>
    </location>
</feature>
<evidence type="ECO:0000256" key="1">
    <source>
        <dbReference type="ARBA" id="ARBA00004651"/>
    </source>
</evidence>
<dbReference type="InterPro" id="IPR020846">
    <property type="entry name" value="MFS_dom"/>
</dbReference>